<feature type="transmembrane region" description="Helical" evidence="6">
    <location>
        <begin position="65"/>
        <end position="84"/>
    </location>
</feature>
<accession>A0ABW1SBT9</accession>
<evidence type="ECO:0000256" key="1">
    <source>
        <dbReference type="ARBA" id="ARBA00004370"/>
    </source>
</evidence>
<dbReference type="Pfam" id="PF00924">
    <property type="entry name" value="MS_channel_2nd"/>
    <property type="match status" value="1"/>
</dbReference>
<feature type="compositionally biased region" description="Basic and acidic residues" evidence="5">
    <location>
        <begin position="392"/>
        <end position="403"/>
    </location>
</feature>
<feature type="transmembrane region" description="Helical" evidence="6">
    <location>
        <begin position="20"/>
        <end position="44"/>
    </location>
</feature>
<dbReference type="PANTHER" id="PTHR30566:SF25">
    <property type="entry name" value="INNER MEMBRANE PROTEIN"/>
    <property type="match status" value="1"/>
</dbReference>
<dbReference type="PANTHER" id="PTHR30566">
    <property type="entry name" value="YNAI-RELATED MECHANOSENSITIVE ION CHANNEL"/>
    <property type="match status" value="1"/>
</dbReference>
<protein>
    <submittedName>
        <fullName evidence="8">Mechanosensitive ion channel family protein</fullName>
    </submittedName>
</protein>
<feature type="transmembrane region" description="Helical" evidence="6">
    <location>
        <begin position="170"/>
        <end position="189"/>
    </location>
</feature>
<dbReference type="RefSeq" id="WP_377379734.1">
    <property type="nucleotide sequence ID" value="NZ_JBHSSW010000017.1"/>
</dbReference>
<dbReference type="Proteomes" id="UP001596303">
    <property type="component" value="Unassembled WGS sequence"/>
</dbReference>
<keyword evidence="4 6" id="KW-0472">Membrane</keyword>
<keyword evidence="2 6" id="KW-0812">Transmembrane</keyword>
<comment type="caution">
    <text evidence="8">The sequence shown here is derived from an EMBL/GenBank/DDBJ whole genome shotgun (WGS) entry which is preliminary data.</text>
</comment>
<evidence type="ECO:0000313" key="9">
    <source>
        <dbReference type="Proteomes" id="UP001596303"/>
    </source>
</evidence>
<evidence type="ECO:0000256" key="5">
    <source>
        <dbReference type="SAM" id="MobiDB-lite"/>
    </source>
</evidence>
<keyword evidence="9" id="KW-1185">Reference proteome</keyword>
<organism evidence="8 9">
    <name type="scientific">Ponticaulis profundi</name>
    <dbReference type="NCBI Taxonomy" id="2665222"/>
    <lineage>
        <taxon>Bacteria</taxon>
        <taxon>Pseudomonadati</taxon>
        <taxon>Pseudomonadota</taxon>
        <taxon>Alphaproteobacteria</taxon>
        <taxon>Hyphomonadales</taxon>
        <taxon>Hyphomonadaceae</taxon>
        <taxon>Ponticaulis</taxon>
    </lineage>
</organism>
<feature type="transmembrane region" description="Helical" evidence="6">
    <location>
        <begin position="96"/>
        <end position="116"/>
    </location>
</feature>
<evidence type="ECO:0000256" key="2">
    <source>
        <dbReference type="ARBA" id="ARBA00022692"/>
    </source>
</evidence>
<dbReference type="InterPro" id="IPR010920">
    <property type="entry name" value="LSM_dom_sf"/>
</dbReference>
<dbReference type="SUPFAM" id="SSF50182">
    <property type="entry name" value="Sm-like ribonucleoproteins"/>
    <property type="match status" value="1"/>
</dbReference>
<name>A0ABW1SBT9_9PROT</name>
<dbReference type="Gene3D" id="1.10.287.1260">
    <property type="match status" value="1"/>
</dbReference>
<evidence type="ECO:0000313" key="8">
    <source>
        <dbReference type="EMBL" id="MFC6199018.1"/>
    </source>
</evidence>
<feature type="transmembrane region" description="Helical" evidence="6">
    <location>
        <begin position="143"/>
        <end position="164"/>
    </location>
</feature>
<evidence type="ECO:0000259" key="7">
    <source>
        <dbReference type="Pfam" id="PF00924"/>
    </source>
</evidence>
<feature type="region of interest" description="Disordered" evidence="5">
    <location>
        <begin position="361"/>
        <end position="403"/>
    </location>
</feature>
<dbReference type="EMBL" id="JBHSSW010000017">
    <property type="protein sequence ID" value="MFC6199018.1"/>
    <property type="molecule type" value="Genomic_DNA"/>
</dbReference>
<evidence type="ECO:0000256" key="3">
    <source>
        <dbReference type="ARBA" id="ARBA00022989"/>
    </source>
</evidence>
<reference evidence="9" key="1">
    <citation type="journal article" date="2019" name="Int. J. Syst. Evol. Microbiol.">
        <title>The Global Catalogue of Microorganisms (GCM) 10K type strain sequencing project: providing services to taxonomists for standard genome sequencing and annotation.</title>
        <authorList>
            <consortium name="The Broad Institute Genomics Platform"/>
            <consortium name="The Broad Institute Genome Sequencing Center for Infectious Disease"/>
            <person name="Wu L."/>
            <person name="Ma J."/>
        </authorList>
    </citation>
    <scope>NUCLEOTIDE SEQUENCE [LARGE SCALE GENOMIC DNA]</scope>
    <source>
        <strain evidence="9">CGMCC-1.15741</strain>
    </source>
</reference>
<dbReference type="InterPro" id="IPR006685">
    <property type="entry name" value="MscS_channel_2nd"/>
</dbReference>
<dbReference type="Gene3D" id="2.30.30.60">
    <property type="match status" value="1"/>
</dbReference>
<dbReference type="InterPro" id="IPR023408">
    <property type="entry name" value="MscS_beta-dom_sf"/>
</dbReference>
<feature type="domain" description="Mechanosensitive ion channel MscS" evidence="7">
    <location>
        <begin position="192"/>
        <end position="258"/>
    </location>
</feature>
<comment type="subcellular location">
    <subcellularLocation>
        <location evidence="1">Membrane</location>
    </subcellularLocation>
</comment>
<proteinExistence type="predicted"/>
<keyword evidence="3 6" id="KW-1133">Transmembrane helix</keyword>
<evidence type="ECO:0000256" key="4">
    <source>
        <dbReference type="ARBA" id="ARBA00023136"/>
    </source>
</evidence>
<sequence>MPSLSEKWDELIGSLAFDHLISALVLIGAIAVGLFIHWLVFKLLSRATRTDSESLLARVFKRMKFVTRIIAIIVAIELVMPLISVPGDWRVGLDRLVLIMLIGTTGWLVNQIVRALTEARLNKYDMDAEDNLEARKVSTRMKVLRQMMTMLIMLVTIAAMLMIFPSVRTVGVSLFASAGVAGIVIGFAARPVLANLLAGIQIALTQPIRIGDAVIMEGEWGWIEEITATYVVVKIWDWRRLIVPLTQIIEKPFQNWTRETSNIIGSAIWHLDYTAPVSKMRDRLSEILDESELWDGEVKVLQVINTSEETMEIRALMSARSSPVAWDLRCEVREKMISWLQKEYPGALPRRRGQLQIDDSKILESFANGDQNGGGEKHPSMSEQIDFPEDRDEAKKKSPPDPA</sequence>
<gene>
    <name evidence="8" type="ORF">ACFQDM_13065</name>
</gene>
<evidence type="ECO:0000256" key="6">
    <source>
        <dbReference type="SAM" id="Phobius"/>
    </source>
</evidence>